<keyword evidence="3" id="KW-0159">Chromosome partition</keyword>
<reference evidence="5 6" key="1">
    <citation type="journal article" date="2016" name="Nat. Commun.">
        <title>Thousands of microbial genomes shed light on interconnected biogeochemical processes in an aquifer system.</title>
        <authorList>
            <person name="Anantharaman K."/>
            <person name="Brown C.T."/>
            <person name="Hug L.A."/>
            <person name="Sharon I."/>
            <person name="Castelle C.J."/>
            <person name="Probst A.J."/>
            <person name="Thomas B.C."/>
            <person name="Singh A."/>
            <person name="Wilkins M.J."/>
            <person name="Karaoz U."/>
            <person name="Brodie E.L."/>
            <person name="Williams K.H."/>
            <person name="Hubbard S.S."/>
            <person name="Banfield J.F."/>
        </authorList>
    </citation>
    <scope>NUCLEOTIDE SEQUENCE [LARGE SCALE GENOMIC DNA]</scope>
</reference>
<protein>
    <submittedName>
        <fullName evidence="5">SMC-Scp complex subunit ScpB</fullName>
    </submittedName>
</protein>
<evidence type="ECO:0000256" key="4">
    <source>
        <dbReference type="ARBA" id="ARBA00023306"/>
    </source>
</evidence>
<dbReference type="GO" id="GO:0051301">
    <property type="term" value="P:cell division"/>
    <property type="evidence" value="ECO:0007669"/>
    <property type="project" value="UniProtKB-KW"/>
</dbReference>
<dbReference type="Gene3D" id="1.10.10.10">
    <property type="entry name" value="Winged helix-like DNA-binding domain superfamily/Winged helix DNA-binding domain"/>
    <property type="match status" value="2"/>
</dbReference>
<proteinExistence type="predicted"/>
<dbReference type="NCBIfam" id="TIGR00281">
    <property type="entry name" value="SMC-Scp complex subunit ScpB"/>
    <property type="match status" value="1"/>
</dbReference>
<dbReference type="PIRSF" id="PIRSF019345">
    <property type="entry name" value="ScpB"/>
    <property type="match status" value="1"/>
</dbReference>
<evidence type="ECO:0000313" key="6">
    <source>
        <dbReference type="Proteomes" id="UP000177982"/>
    </source>
</evidence>
<name>A0A1G2L3R0_9BACT</name>
<evidence type="ECO:0000256" key="3">
    <source>
        <dbReference type="ARBA" id="ARBA00022829"/>
    </source>
</evidence>
<keyword evidence="1" id="KW-0963">Cytoplasm</keyword>
<dbReference type="SUPFAM" id="SSF46785">
    <property type="entry name" value="Winged helix' DNA-binding domain"/>
    <property type="match status" value="2"/>
</dbReference>
<keyword evidence="2" id="KW-0132">Cell division</keyword>
<dbReference type="EMBL" id="MHQO01000053">
    <property type="protein sequence ID" value="OHA05372.1"/>
    <property type="molecule type" value="Genomic_DNA"/>
</dbReference>
<dbReference type="PANTHER" id="PTHR34298">
    <property type="entry name" value="SEGREGATION AND CONDENSATION PROTEIN B"/>
    <property type="match status" value="1"/>
</dbReference>
<dbReference type="GO" id="GO:0051304">
    <property type="term" value="P:chromosome separation"/>
    <property type="evidence" value="ECO:0007669"/>
    <property type="project" value="InterPro"/>
</dbReference>
<evidence type="ECO:0000256" key="1">
    <source>
        <dbReference type="ARBA" id="ARBA00022490"/>
    </source>
</evidence>
<organism evidence="5 6">
    <name type="scientific">Candidatus Sungbacteria bacterium RIFCSPLOWO2_01_FULL_47_10</name>
    <dbReference type="NCBI Taxonomy" id="1802276"/>
    <lineage>
        <taxon>Bacteria</taxon>
        <taxon>Candidatus Sungiibacteriota</taxon>
    </lineage>
</organism>
<dbReference type="InterPro" id="IPR005234">
    <property type="entry name" value="ScpB_csome_segregation"/>
</dbReference>
<dbReference type="Proteomes" id="UP000177982">
    <property type="component" value="Unassembled WGS sequence"/>
</dbReference>
<gene>
    <name evidence="5" type="ORF">A2934_01205</name>
</gene>
<dbReference type="PANTHER" id="PTHR34298:SF2">
    <property type="entry name" value="SEGREGATION AND CONDENSATION PROTEIN B"/>
    <property type="match status" value="1"/>
</dbReference>
<dbReference type="AlphaFoldDB" id="A0A1G2L3R0"/>
<keyword evidence="4" id="KW-0131">Cell cycle</keyword>
<comment type="caution">
    <text evidence="5">The sequence shown here is derived from an EMBL/GenBank/DDBJ whole genome shotgun (WGS) entry which is preliminary data.</text>
</comment>
<dbReference type="InterPro" id="IPR036388">
    <property type="entry name" value="WH-like_DNA-bd_sf"/>
</dbReference>
<accession>A0A1G2L3R0</accession>
<evidence type="ECO:0000256" key="2">
    <source>
        <dbReference type="ARBA" id="ARBA00022618"/>
    </source>
</evidence>
<dbReference type="InterPro" id="IPR036390">
    <property type="entry name" value="WH_DNA-bd_sf"/>
</dbReference>
<sequence length="197" mass="22280">MKVLGQSDEPHILHMDLKNKIESILFIQGEPVPIEKLERVLGVGKDEIVSAVSELKNEYRGRGLAIVEKENEYQMTSAPDAAELVETLIKSELSEDLTRASLETLSVIAYKGPATRSEIEFIRGVNSSFTVRNLLLRGLIERIENPKDARSYLYKISFDFLTHLGLSSIEELPEYAEFRKKADELVRTSSTEEIPKQ</sequence>
<evidence type="ECO:0000313" key="5">
    <source>
        <dbReference type="EMBL" id="OHA05372.1"/>
    </source>
</evidence>
<dbReference type="Pfam" id="PF04079">
    <property type="entry name" value="SMC_ScpB"/>
    <property type="match status" value="1"/>
</dbReference>